<dbReference type="Gene3D" id="3.40.50.1820">
    <property type="entry name" value="alpha/beta hydrolase"/>
    <property type="match status" value="1"/>
</dbReference>
<dbReference type="GO" id="GO:0016042">
    <property type="term" value="P:lipid catabolic process"/>
    <property type="evidence" value="ECO:0007669"/>
    <property type="project" value="UniProtKB-KW"/>
</dbReference>
<feature type="signal peptide" evidence="5">
    <location>
        <begin position="1"/>
        <end position="38"/>
    </location>
</feature>
<dbReference type="PANTHER" id="PTHR10272">
    <property type="entry name" value="PLATELET-ACTIVATING FACTOR ACETYLHYDROLASE"/>
    <property type="match status" value="1"/>
</dbReference>
<evidence type="ECO:0000313" key="7">
    <source>
        <dbReference type="EMBL" id="CAB9528938.1"/>
    </source>
</evidence>
<keyword evidence="2" id="KW-0378">Hydrolase</keyword>
<dbReference type="PANTHER" id="PTHR10272:SF0">
    <property type="entry name" value="PLATELET-ACTIVATING FACTOR ACETYLHYDROLASE"/>
    <property type="match status" value="1"/>
</dbReference>
<dbReference type="SUPFAM" id="SSF53474">
    <property type="entry name" value="alpha/beta-Hydrolases"/>
    <property type="match status" value="1"/>
</dbReference>
<evidence type="ECO:0000256" key="5">
    <source>
        <dbReference type="SAM" id="SignalP"/>
    </source>
</evidence>
<organism evidence="7 8">
    <name type="scientific">Seminavis robusta</name>
    <dbReference type="NCBI Taxonomy" id="568900"/>
    <lineage>
        <taxon>Eukaryota</taxon>
        <taxon>Sar</taxon>
        <taxon>Stramenopiles</taxon>
        <taxon>Ochrophyta</taxon>
        <taxon>Bacillariophyta</taxon>
        <taxon>Bacillariophyceae</taxon>
        <taxon>Bacillariophycidae</taxon>
        <taxon>Naviculales</taxon>
        <taxon>Naviculaceae</taxon>
        <taxon>Seminavis</taxon>
    </lineage>
</organism>
<dbReference type="OrthoDB" id="568099at2759"/>
<dbReference type="AlphaFoldDB" id="A0A9N8HVL2"/>
<comment type="caution">
    <text evidence="7">The sequence shown here is derived from an EMBL/GenBank/DDBJ whole genome shotgun (WGS) entry which is preliminary data.</text>
</comment>
<evidence type="ECO:0000256" key="3">
    <source>
        <dbReference type="ARBA" id="ARBA00022963"/>
    </source>
</evidence>
<keyword evidence="3" id="KW-0442">Lipid degradation</keyword>
<keyword evidence="8" id="KW-1185">Reference proteome</keyword>
<reference evidence="7" key="1">
    <citation type="submission" date="2020-06" db="EMBL/GenBank/DDBJ databases">
        <authorList>
            <consortium name="Plant Systems Biology data submission"/>
        </authorList>
    </citation>
    <scope>NUCLEOTIDE SEQUENCE</scope>
    <source>
        <strain evidence="7">D6</strain>
    </source>
</reference>
<dbReference type="EC" id="3.1.1.47" evidence="1"/>
<keyword evidence="5" id="KW-0732">Signal</keyword>
<feature type="domain" description="AB hydrolase-1" evidence="6">
    <location>
        <begin position="199"/>
        <end position="338"/>
    </location>
</feature>
<evidence type="ECO:0000256" key="2">
    <source>
        <dbReference type="ARBA" id="ARBA00022801"/>
    </source>
</evidence>
<dbReference type="InterPro" id="IPR000073">
    <property type="entry name" value="AB_hydrolase_1"/>
</dbReference>
<sequence length="417" mass="44972">MVYYFKTCSSQRTHPFRFPKSALAVVFILLLLPSTSCALSLQPNRKNNNNKMVHRKTFLQSILVGAGAMLTNPTHAFSMGNPDAKVAAATATAAPIPGAATVGYQALSLPMGDQYGGVTVPVACWYPTTTTGSSTEETTTTTPVSSYPHRISVRRIGQMLVGWNFIPEFVSRDFALSPNMECVNNNNSNNNLPSKAPVVVFAHGYLGSRFDLSHYAEALAAEGFVCVAPEYPESLAASYDPVEGLDRAVITQQLLSKLPVTATSYGIVGHSLGCGTAMRTGDDTWTRVFISGYNGQQPVPGNVLILSSTNDGVVARRGINIPSDYTLLQEEAASSVLPNRAALVFDRADAPNHISFLAEGVNDAMVDFLSPLLPVAQALSIPVLDFDRYQESRDSVATAEIVKPLVTQYMKQHMKMI</sequence>
<evidence type="ECO:0000256" key="1">
    <source>
        <dbReference type="ARBA" id="ARBA00013201"/>
    </source>
</evidence>
<evidence type="ECO:0000259" key="6">
    <source>
        <dbReference type="Pfam" id="PF12697"/>
    </source>
</evidence>
<dbReference type="Pfam" id="PF12697">
    <property type="entry name" value="Abhydrolase_6"/>
    <property type="match status" value="1"/>
</dbReference>
<dbReference type="EMBL" id="CAICTM010002357">
    <property type="protein sequence ID" value="CAB9528938.1"/>
    <property type="molecule type" value="Genomic_DNA"/>
</dbReference>
<accession>A0A9N8HVL2</accession>
<proteinExistence type="predicted"/>
<name>A0A9N8HVL2_9STRA</name>
<evidence type="ECO:0000313" key="8">
    <source>
        <dbReference type="Proteomes" id="UP001153069"/>
    </source>
</evidence>
<dbReference type="Proteomes" id="UP001153069">
    <property type="component" value="Unassembled WGS sequence"/>
</dbReference>
<feature type="chain" id="PRO_5040228167" description="1-alkyl-2-acetylglycerophosphocholine esterase" evidence="5">
    <location>
        <begin position="39"/>
        <end position="417"/>
    </location>
</feature>
<dbReference type="GO" id="GO:0003847">
    <property type="term" value="F:1-alkyl-2-acetylglycerophosphocholine esterase activity"/>
    <property type="evidence" value="ECO:0007669"/>
    <property type="project" value="UniProtKB-EC"/>
</dbReference>
<gene>
    <name evidence="7" type="ORF">SEMRO_2359_G324720.1</name>
</gene>
<protein>
    <recommendedName>
        <fullName evidence="1">1-alkyl-2-acetylglycerophosphocholine esterase</fullName>
        <ecNumber evidence="1">3.1.1.47</ecNumber>
    </recommendedName>
</protein>
<keyword evidence="4" id="KW-0443">Lipid metabolism</keyword>
<dbReference type="InterPro" id="IPR029058">
    <property type="entry name" value="AB_hydrolase_fold"/>
</dbReference>
<evidence type="ECO:0000256" key="4">
    <source>
        <dbReference type="ARBA" id="ARBA00023098"/>
    </source>
</evidence>